<organism evidence="1 2">
    <name type="scientific">Aspergillus keveii</name>
    <dbReference type="NCBI Taxonomy" id="714993"/>
    <lineage>
        <taxon>Eukaryota</taxon>
        <taxon>Fungi</taxon>
        <taxon>Dikarya</taxon>
        <taxon>Ascomycota</taxon>
        <taxon>Pezizomycotina</taxon>
        <taxon>Eurotiomycetes</taxon>
        <taxon>Eurotiomycetidae</taxon>
        <taxon>Eurotiales</taxon>
        <taxon>Aspergillaceae</taxon>
        <taxon>Aspergillus</taxon>
        <taxon>Aspergillus subgen. Nidulantes</taxon>
    </lineage>
</organism>
<evidence type="ECO:0000313" key="2">
    <source>
        <dbReference type="Proteomes" id="UP001610563"/>
    </source>
</evidence>
<accession>A0ABR4G037</accession>
<gene>
    <name evidence="1" type="ORF">BJX66DRAFT_307926</name>
</gene>
<proteinExistence type="predicted"/>
<reference evidence="1 2" key="1">
    <citation type="submission" date="2024-07" db="EMBL/GenBank/DDBJ databases">
        <title>Section-level genome sequencing and comparative genomics of Aspergillus sections Usti and Cavernicolus.</title>
        <authorList>
            <consortium name="Lawrence Berkeley National Laboratory"/>
            <person name="Nybo J.L."/>
            <person name="Vesth T.C."/>
            <person name="Theobald S."/>
            <person name="Frisvad J.C."/>
            <person name="Larsen T.O."/>
            <person name="Kjaerboelling I."/>
            <person name="Rothschild-Mancinelli K."/>
            <person name="Lyhne E.K."/>
            <person name="Kogle M.E."/>
            <person name="Barry K."/>
            <person name="Clum A."/>
            <person name="Na H."/>
            <person name="Ledsgaard L."/>
            <person name="Lin J."/>
            <person name="Lipzen A."/>
            <person name="Kuo A."/>
            <person name="Riley R."/>
            <person name="Mondo S."/>
            <person name="Labutti K."/>
            <person name="Haridas S."/>
            <person name="Pangalinan J."/>
            <person name="Salamov A.A."/>
            <person name="Simmons B.A."/>
            <person name="Magnuson J.K."/>
            <person name="Chen J."/>
            <person name="Drula E."/>
            <person name="Henrissat B."/>
            <person name="Wiebenga A."/>
            <person name="Lubbers R.J."/>
            <person name="Gomes A.C."/>
            <person name="Makela M.R."/>
            <person name="Stajich J."/>
            <person name="Grigoriev I.V."/>
            <person name="Mortensen U.H."/>
            <person name="De Vries R.P."/>
            <person name="Baker S.E."/>
            <person name="Andersen M.R."/>
        </authorList>
    </citation>
    <scope>NUCLEOTIDE SEQUENCE [LARGE SCALE GENOMIC DNA]</scope>
    <source>
        <strain evidence="1 2">CBS 209.92</strain>
    </source>
</reference>
<dbReference type="Proteomes" id="UP001610563">
    <property type="component" value="Unassembled WGS sequence"/>
</dbReference>
<keyword evidence="2" id="KW-1185">Reference proteome</keyword>
<dbReference type="EMBL" id="JBFTWV010000072">
    <property type="protein sequence ID" value="KAL2788869.1"/>
    <property type="molecule type" value="Genomic_DNA"/>
</dbReference>
<evidence type="ECO:0000313" key="1">
    <source>
        <dbReference type="EMBL" id="KAL2788869.1"/>
    </source>
</evidence>
<comment type="caution">
    <text evidence="1">The sequence shown here is derived from an EMBL/GenBank/DDBJ whole genome shotgun (WGS) entry which is preliminary data.</text>
</comment>
<protein>
    <submittedName>
        <fullName evidence="1">Uncharacterized protein</fullName>
    </submittedName>
</protein>
<sequence>MYGLRCPFIGPVANHYRTVSPPLTSLDLTNTGRVFQGNSGQWLIQISPALSTAITAVADSKTRPDVSWASFKVKLVHEAGTYVWQQPTFFVERDPGTGRQIVWLIDFLPCDQQSVFLKNLPKRSDRDRNLFLWHTAFTKEMLGKFDTSFWLLRDLVRNFEKSAPPGIHQPSGFRVIHDIVRHVIHINETLESAEHTVQCMVDEQIRWRTEDPTAVAGIRELWLDTQSQLLALLKGVHSWKTRSKSLEGRLNNEISLAYNLVSQALGRDARSDSGMMKALGVVGLVYLPGTFVSVR</sequence>
<name>A0ABR4G037_9EURO</name>